<feature type="region of interest" description="Disordered" evidence="1">
    <location>
        <begin position="255"/>
        <end position="281"/>
    </location>
</feature>
<proteinExistence type="predicted"/>
<accession>A0A6A5YMR3</accession>
<name>A0A6A5YMR3_9PLEO</name>
<dbReference type="AlphaFoldDB" id="A0A6A5YMR3"/>
<dbReference type="EMBL" id="ML977349">
    <property type="protein sequence ID" value="KAF2108253.1"/>
    <property type="molecule type" value="Genomic_DNA"/>
</dbReference>
<protein>
    <recommendedName>
        <fullName evidence="6">Extracellular membrane protein CFEM domain-containing protein</fullName>
    </recommendedName>
</protein>
<keyword evidence="5" id="KW-1185">Reference proteome</keyword>
<feature type="transmembrane region" description="Helical" evidence="2">
    <location>
        <begin position="287"/>
        <end position="307"/>
    </location>
</feature>
<evidence type="ECO:0008006" key="6">
    <source>
        <dbReference type="Google" id="ProtNLM"/>
    </source>
</evidence>
<feature type="signal peptide" evidence="3">
    <location>
        <begin position="1"/>
        <end position="19"/>
    </location>
</feature>
<reference evidence="4" key="1">
    <citation type="journal article" date="2020" name="Stud. Mycol.">
        <title>101 Dothideomycetes genomes: a test case for predicting lifestyles and emergence of pathogens.</title>
        <authorList>
            <person name="Haridas S."/>
            <person name="Albert R."/>
            <person name="Binder M."/>
            <person name="Bloem J."/>
            <person name="Labutti K."/>
            <person name="Salamov A."/>
            <person name="Andreopoulos B."/>
            <person name="Baker S."/>
            <person name="Barry K."/>
            <person name="Bills G."/>
            <person name="Bluhm B."/>
            <person name="Cannon C."/>
            <person name="Castanera R."/>
            <person name="Culley D."/>
            <person name="Daum C."/>
            <person name="Ezra D."/>
            <person name="Gonzalez J."/>
            <person name="Henrissat B."/>
            <person name="Kuo A."/>
            <person name="Liang C."/>
            <person name="Lipzen A."/>
            <person name="Lutzoni F."/>
            <person name="Magnuson J."/>
            <person name="Mondo S."/>
            <person name="Nolan M."/>
            <person name="Ohm R."/>
            <person name="Pangilinan J."/>
            <person name="Park H.-J."/>
            <person name="Ramirez L."/>
            <person name="Alfaro M."/>
            <person name="Sun H."/>
            <person name="Tritt A."/>
            <person name="Yoshinaga Y."/>
            <person name="Zwiers L.-H."/>
            <person name="Turgeon B."/>
            <person name="Goodwin S."/>
            <person name="Spatafora J."/>
            <person name="Crous P."/>
            <person name="Grigoriev I."/>
        </authorList>
    </citation>
    <scope>NUCLEOTIDE SEQUENCE</scope>
    <source>
        <strain evidence="4">CBS 627.86</strain>
    </source>
</reference>
<feature type="region of interest" description="Disordered" evidence="1">
    <location>
        <begin position="325"/>
        <end position="370"/>
    </location>
</feature>
<keyword evidence="3" id="KW-0732">Signal</keyword>
<keyword evidence="2" id="KW-0472">Membrane</keyword>
<dbReference type="Proteomes" id="UP000799770">
    <property type="component" value="Unassembled WGS sequence"/>
</dbReference>
<feature type="chain" id="PRO_5025497832" description="Extracellular membrane protein CFEM domain-containing protein" evidence="3">
    <location>
        <begin position="20"/>
        <end position="370"/>
    </location>
</feature>
<evidence type="ECO:0000313" key="4">
    <source>
        <dbReference type="EMBL" id="KAF2108253.1"/>
    </source>
</evidence>
<sequence>MLKHYVPLVFTARSLLVYAINGTDSWSSVSDWTIVQELHRCAQPCIENISQQISHNDNTYCQSYDCVCAASADEQSFQEGLAGLTNCTKDACPLEKDVEDARNAYENICIIHAAQSAESSLVQGDNATFITGANYQSLSACAKFVLNGCTSTNGDTLEDDCGPVRKWQYWEDYNGVAAERRCTTAECLCNQTNFDETFSIAYSAGEKYCNMSVSTESLPNEDYEAMQAVLATYCAAATYPPRTWSLRLVGLARPSNSTNETGHNQTIQDSKNGTNANPEPKLDGGEIAGVVVGGLSFIVAVVTLYYTRQSIKLMLNQLVASNQQSEAGSGNTGEEISTSGESQRATESQDESLQATNAQDDMIIRGPERV</sequence>
<dbReference type="OrthoDB" id="5015350at2759"/>
<evidence type="ECO:0000313" key="5">
    <source>
        <dbReference type="Proteomes" id="UP000799770"/>
    </source>
</evidence>
<evidence type="ECO:0000256" key="2">
    <source>
        <dbReference type="SAM" id="Phobius"/>
    </source>
</evidence>
<organism evidence="4 5">
    <name type="scientific">Lophiotrema nucula</name>
    <dbReference type="NCBI Taxonomy" id="690887"/>
    <lineage>
        <taxon>Eukaryota</taxon>
        <taxon>Fungi</taxon>
        <taxon>Dikarya</taxon>
        <taxon>Ascomycota</taxon>
        <taxon>Pezizomycotina</taxon>
        <taxon>Dothideomycetes</taxon>
        <taxon>Pleosporomycetidae</taxon>
        <taxon>Pleosporales</taxon>
        <taxon>Lophiotremataceae</taxon>
        <taxon>Lophiotrema</taxon>
    </lineage>
</organism>
<feature type="compositionally biased region" description="Polar residues" evidence="1">
    <location>
        <begin position="255"/>
        <end position="277"/>
    </location>
</feature>
<evidence type="ECO:0000256" key="1">
    <source>
        <dbReference type="SAM" id="MobiDB-lite"/>
    </source>
</evidence>
<evidence type="ECO:0000256" key="3">
    <source>
        <dbReference type="SAM" id="SignalP"/>
    </source>
</evidence>
<feature type="compositionally biased region" description="Polar residues" evidence="1">
    <location>
        <begin position="325"/>
        <end position="359"/>
    </location>
</feature>
<gene>
    <name evidence="4" type="ORF">BDV96DRAFT_653142</name>
</gene>
<keyword evidence="2" id="KW-1133">Transmembrane helix</keyword>
<keyword evidence="2" id="KW-0812">Transmembrane</keyword>